<protein>
    <submittedName>
        <fullName evidence="1">Uncharacterized protein</fullName>
    </submittedName>
</protein>
<organism evidence="1">
    <name type="scientific">marine metagenome</name>
    <dbReference type="NCBI Taxonomy" id="408172"/>
    <lineage>
        <taxon>unclassified sequences</taxon>
        <taxon>metagenomes</taxon>
        <taxon>ecological metagenomes</taxon>
    </lineage>
</organism>
<dbReference type="EMBL" id="UINC01077011">
    <property type="protein sequence ID" value="SVC16725.1"/>
    <property type="molecule type" value="Genomic_DNA"/>
</dbReference>
<sequence length="104" mass="12486">MKHIHLDKIKTLESAPKKINIFSEKEIKMIQELYNILPEITFNKKQNVRKKAWIQNFNKELDKIYFSRLKEVLGDYKMDTLKSDKGEDYYGLFHESFLPLPLHV</sequence>
<gene>
    <name evidence="1" type="ORF">METZ01_LOCUS269579</name>
</gene>
<dbReference type="AlphaFoldDB" id="A0A382JYJ2"/>
<reference evidence="1" key="1">
    <citation type="submission" date="2018-05" db="EMBL/GenBank/DDBJ databases">
        <authorList>
            <person name="Lanie J.A."/>
            <person name="Ng W.-L."/>
            <person name="Kazmierczak K.M."/>
            <person name="Andrzejewski T.M."/>
            <person name="Davidsen T.M."/>
            <person name="Wayne K.J."/>
            <person name="Tettelin H."/>
            <person name="Glass J.I."/>
            <person name="Rusch D."/>
            <person name="Podicherti R."/>
            <person name="Tsui H.-C.T."/>
            <person name="Winkler M.E."/>
        </authorList>
    </citation>
    <scope>NUCLEOTIDE SEQUENCE</scope>
</reference>
<feature type="non-terminal residue" evidence="1">
    <location>
        <position position="104"/>
    </location>
</feature>
<proteinExistence type="predicted"/>
<name>A0A382JYJ2_9ZZZZ</name>
<accession>A0A382JYJ2</accession>
<evidence type="ECO:0000313" key="1">
    <source>
        <dbReference type="EMBL" id="SVC16725.1"/>
    </source>
</evidence>